<feature type="region of interest" description="Disordered" evidence="1">
    <location>
        <begin position="388"/>
        <end position="416"/>
    </location>
</feature>
<evidence type="ECO:0000313" key="4">
    <source>
        <dbReference type="EMBL" id="EFN69265.1"/>
    </source>
</evidence>
<dbReference type="STRING" id="104421.E2ABE4"/>
<organism evidence="5">
    <name type="scientific">Camponotus floridanus</name>
    <name type="common">Florida carpenter ant</name>
    <dbReference type="NCBI Taxonomy" id="104421"/>
    <lineage>
        <taxon>Eukaryota</taxon>
        <taxon>Metazoa</taxon>
        <taxon>Ecdysozoa</taxon>
        <taxon>Arthropoda</taxon>
        <taxon>Hexapoda</taxon>
        <taxon>Insecta</taxon>
        <taxon>Pterygota</taxon>
        <taxon>Neoptera</taxon>
        <taxon>Endopterygota</taxon>
        <taxon>Hymenoptera</taxon>
        <taxon>Apocrita</taxon>
        <taxon>Aculeata</taxon>
        <taxon>Formicoidea</taxon>
        <taxon>Formicidae</taxon>
        <taxon>Formicinae</taxon>
        <taxon>Camponotus</taxon>
    </lineage>
</organism>
<dbReference type="InParanoid" id="E2ABE4"/>
<dbReference type="InterPro" id="IPR007110">
    <property type="entry name" value="Ig-like_dom"/>
</dbReference>
<dbReference type="AlphaFoldDB" id="E2ABE4"/>
<keyword evidence="2" id="KW-0812">Transmembrane</keyword>
<keyword evidence="2" id="KW-1133">Transmembrane helix</keyword>
<accession>E2ABE4</accession>
<feature type="domain" description="Ig-like" evidence="3">
    <location>
        <begin position="237"/>
        <end position="320"/>
    </location>
</feature>
<dbReference type="EMBL" id="GL438237">
    <property type="protein sequence ID" value="EFN69265.1"/>
    <property type="molecule type" value="Genomic_DNA"/>
</dbReference>
<dbReference type="OrthoDB" id="6354602at2759"/>
<feature type="transmembrane region" description="Helical" evidence="2">
    <location>
        <begin position="322"/>
        <end position="341"/>
    </location>
</feature>
<sequence>MYDIRSHETTIDSRGRCAPTTPSALLILSKPHLVTYNRIVGEATFFIMALSKSKDERIAKYHAASRAFRTINEFNSQLALAVHLVDVLDLGADAFSSCRCRYRYQKLPHYMKEIRRLIATLRESDILRDVSSLYEIAHFARAISPHYSEMISSTILDNNAMRESASRRIRCDEEASSMRRLRAGLSYNDARALSVAIRLNSGDKVGTLNGSAEKKGDAHKRCKQDPSVASFECKWMPKVEIVDEHGATAADKFYKAGSTIELKCVVSNIPQPTGYVTWRHGSRTLNYDTTRGGIRGTGAFLKSEPLLIKNGVYWNCYASSFAFLWIILAVTSFLGLFLLLLNVRYHILTLADHSQRNEPLMKTRMNIHSAHTFLRTLTPLAVPGVAAPKSTDAIEDQGRQGRKEKKKSSFSGDRREKPKDALFANIARNIILREDKRWKLQMAKVTACRKISRKRCRRNGDALSSDSFSLGNLFAMRSNVIQAHRKEGRKEGYARSPQNDTSELAACNFSHQRTASPELVMRSLKHVTPDAAYWLTPDPGHLKHSSSTTYISTRAVVLVSII</sequence>
<dbReference type="Proteomes" id="UP000000311">
    <property type="component" value="Unassembled WGS sequence"/>
</dbReference>
<keyword evidence="2" id="KW-0472">Membrane</keyword>
<reference evidence="4 5" key="1">
    <citation type="journal article" date="2010" name="Science">
        <title>Genomic comparison of the ants Camponotus floridanus and Harpegnathos saltator.</title>
        <authorList>
            <person name="Bonasio R."/>
            <person name="Zhang G."/>
            <person name="Ye C."/>
            <person name="Mutti N.S."/>
            <person name="Fang X."/>
            <person name="Qin N."/>
            <person name="Donahue G."/>
            <person name="Yang P."/>
            <person name="Li Q."/>
            <person name="Li C."/>
            <person name="Zhang P."/>
            <person name="Huang Z."/>
            <person name="Berger S.L."/>
            <person name="Reinberg D."/>
            <person name="Wang J."/>
            <person name="Liebig J."/>
        </authorList>
    </citation>
    <scope>NUCLEOTIDE SEQUENCE [LARGE SCALE GENOMIC DNA]</scope>
    <source>
        <strain evidence="5">C129</strain>
    </source>
</reference>
<gene>
    <name evidence="4" type="ORF">EAG_13943</name>
</gene>
<evidence type="ECO:0000259" key="3">
    <source>
        <dbReference type="PROSITE" id="PS50835"/>
    </source>
</evidence>
<name>E2ABE4_CAMFO</name>
<proteinExistence type="predicted"/>
<evidence type="ECO:0000256" key="2">
    <source>
        <dbReference type="SAM" id="Phobius"/>
    </source>
</evidence>
<keyword evidence="5" id="KW-1185">Reference proteome</keyword>
<evidence type="ECO:0000313" key="5">
    <source>
        <dbReference type="Proteomes" id="UP000000311"/>
    </source>
</evidence>
<dbReference type="PROSITE" id="PS50835">
    <property type="entry name" value="IG_LIKE"/>
    <property type="match status" value="1"/>
</dbReference>
<protein>
    <recommendedName>
        <fullName evidence="3">Ig-like domain-containing protein</fullName>
    </recommendedName>
</protein>
<evidence type="ECO:0000256" key="1">
    <source>
        <dbReference type="SAM" id="MobiDB-lite"/>
    </source>
</evidence>